<name>B6G953_9ACTN</name>
<organism evidence="1 2">
    <name type="scientific">Collinsella stercoris DSM 13279</name>
    <dbReference type="NCBI Taxonomy" id="445975"/>
    <lineage>
        <taxon>Bacteria</taxon>
        <taxon>Bacillati</taxon>
        <taxon>Actinomycetota</taxon>
        <taxon>Coriobacteriia</taxon>
        <taxon>Coriobacteriales</taxon>
        <taxon>Coriobacteriaceae</taxon>
        <taxon>Collinsella</taxon>
    </lineage>
</organism>
<evidence type="ECO:0000313" key="1">
    <source>
        <dbReference type="EMBL" id="EEA91171.1"/>
    </source>
</evidence>
<dbReference type="PANTHER" id="PTHR43160">
    <property type="entry name" value="ACONITATE HYDRATASE B"/>
    <property type="match status" value="1"/>
</dbReference>
<dbReference type="EMBL" id="ABXJ01000031">
    <property type="protein sequence ID" value="EEA91171.1"/>
    <property type="molecule type" value="Genomic_DNA"/>
</dbReference>
<evidence type="ECO:0008006" key="3">
    <source>
        <dbReference type="Google" id="ProtNLM"/>
    </source>
</evidence>
<dbReference type="GO" id="GO:0003994">
    <property type="term" value="F:aconitate hydratase activity"/>
    <property type="evidence" value="ECO:0007669"/>
    <property type="project" value="TreeGrafter"/>
</dbReference>
<dbReference type="PANTHER" id="PTHR43160:SF3">
    <property type="entry name" value="ACONITATE HYDRATASE, MITOCHONDRIAL"/>
    <property type="match status" value="1"/>
</dbReference>
<gene>
    <name evidence="1" type="ORF">COLSTE_00594</name>
</gene>
<proteinExistence type="predicted"/>
<reference evidence="1 2" key="2">
    <citation type="submission" date="2008-10" db="EMBL/GenBank/DDBJ databases">
        <authorList>
            <person name="Fulton L."/>
            <person name="Clifton S."/>
            <person name="Fulton B."/>
            <person name="Xu J."/>
            <person name="Minx P."/>
            <person name="Pepin K.H."/>
            <person name="Johnson M."/>
            <person name="Thiruvilangam P."/>
            <person name="Bhonagiri V."/>
            <person name="Nash W.E."/>
            <person name="Mardis E.R."/>
            <person name="Wilson R.K."/>
        </authorList>
    </citation>
    <scope>NUCLEOTIDE SEQUENCE [LARGE SCALE GENOMIC DNA]</scope>
    <source>
        <strain evidence="1 2">DSM 13279</strain>
    </source>
</reference>
<dbReference type="eggNOG" id="COG1048">
    <property type="taxonomic scope" value="Bacteria"/>
</dbReference>
<dbReference type="Proteomes" id="UP000003560">
    <property type="component" value="Unassembled WGS sequence"/>
</dbReference>
<dbReference type="GO" id="GO:0006099">
    <property type="term" value="P:tricarboxylic acid cycle"/>
    <property type="evidence" value="ECO:0007669"/>
    <property type="project" value="TreeGrafter"/>
</dbReference>
<dbReference type="GO" id="GO:0051539">
    <property type="term" value="F:4 iron, 4 sulfur cluster binding"/>
    <property type="evidence" value="ECO:0007669"/>
    <property type="project" value="TreeGrafter"/>
</dbReference>
<dbReference type="GO" id="GO:0005829">
    <property type="term" value="C:cytosol"/>
    <property type="evidence" value="ECO:0007669"/>
    <property type="project" value="TreeGrafter"/>
</dbReference>
<dbReference type="SUPFAM" id="SSF52016">
    <property type="entry name" value="LeuD/IlvD-like"/>
    <property type="match status" value="1"/>
</dbReference>
<reference evidence="1 2" key="1">
    <citation type="submission" date="2008-10" db="EMBL/GenBank/DDBJ databases">
        <title>Draft genome sequence of Collinsella stercoris (DSM 13279).</title>
        <authorList>
            <person name="Sudarsanam P."/>
            <person name="Ley R."/>
            <person name="Guruge J."/>
            <person name="Turnbaugh P.J."/>
            <person name="Mahowald M."/>
            <person name="Liep D."/>
            <person name="Gordon J."/>
        </authorList>
    </citation>
    <scope>NUCLEOTIDE SEQUENCE [LARGE SCALE GENOMIC DNA]</scope>
    <source>
        <strain evidence="1 2">DSM 13279</strain>
    </source>
</reference>
<dbReference type="InterPro" id="IPR015928">
    <property type="entry name" value="Aconitase/3IPM_dehydase_swvl"/>
</dbReference>
<evidence type="ECO:0000313" key="2">
    <source>
        <dbReference type="Proteomes" id="UP000003560"/>
    </source>
</evidence>
<protein>
    <recommendedName>
        <fullName evidence="3">Aconitase A/isopropylmalate dehydratase small subunit swivel domain-containing protein</fullName>
    </recommendedName>
</protein>
<dbReference type="InterPro" id="IPR050926">
    <property type="entry name" value="Aconitase/IPM_isomerase"/>
</dbReference>
<dbReference type="STRING" id="445975.COLSTE_00594"/>
<feature type="non-terminal residue" evidence="1">
    <location>
        <position position="1"/>
    </location>
</feature>
<dbReference type="AlphaFoldDB" id="B6G953"/>
<sequence>DCASAGAGQGAPAVDGGAVTVAPSVPAEVAPVFDALVAAGALAGADPAAVEIGSTIYAVKPGDGSAREQAASCQRVLGGLANITCEYATKRYRSNVMNWGMVPFQLEGEPSFEVGDYVFVPGIRTALDGDMGDIPAWVVHASASCPEGDSALRVEHISLFVADMTPEERAIVKAGCLINYNRARAK</sequence>
<dbReference type="HOGENOM" id="CLU_125249_0_0_11"/>
<dbReference type="Gene3D" id="3.20.19.10">
    <property type="entry name" value="Aconitase, domain 4"/>
    <property type="match status" value="1"/>
</dbReference>
<comment type="caution">
    <text evidence="1">The sequence shown here is derived from an EMBL/GenBank/DDBJ whole genome shotgun (WGS) entry which is preliminary data.</text>
</comment>
<accession>B6G953</accession>
<keyword evidence="2" id="KW-1185">Reference proteome</keyword>